<dbReference type="InterPro" id="IPR011990">
    <property type="entry name" value="TPR-like_helical_dom_sf"/>
</dbReference>
<dbReference type="EMBL" id="MU859071">
    <property type="protein sequence ID" value="KAK3955940.1"/>
    <property type="molecule type" value="Genomic_DNA"/>
</dbReference>
<organism evidence="1 2">
    <name type="scientific">Pseudoneurospora amorphoporcata</name>
    <dbReference type="NCBI Taxonomy" id="241081"/>
    <lineage>
        <taxon>Eukaryota</taxon>
        <taxon>Fungi</taxon>
        <taxon>Dikarya</taxon>
        <taxon>Ascomycota</taxon>
        <taxon>Pezizomycotina</taxon>
        <taxon>Sordariomycetes</taxon>
        <taxon>Sordariomycetidae</taxon>
        <taxon>Sordariales</taxon>
        <taxon>Sordariaceae</taxon>
        <taxon>Pseudoneurospora</taxon>
    </lineage>
</organism>
<dbReference type="InterPro" id="IPR053137">
    <property type="entry name" value="NLR-like"/>
</dbReference>
<keyword evidence="2" id="KW-1185">Reference proteome</keyword>
<dbReference type="PANTHER" id="PTHR46082">
    <property type="entry name" value="ATP/GTP-BINDING PROTEIN-RELATED"/>
    <property type="match status" value="1"/>
</dbReference>
<reference evidence="1" key="1">
    <citation type="journal article" date="2023" name="Mol. Phylogenet. Evol.">
        <title>Genome-scale phylogeny and comparative genomics of the fungal order Sordariales.</title>
        <authorList>
            <person name="Hensen N."/>
            <person name="Bonometti L."/>
            <person name="Westerberg I."/>
            <person name="Brannstrom I.O."/>
            <person name="Guillou S."/>
            <person name="Cros-Aarteil S."/>
            <person name="Calhoun S."/>
            <person name="Haridas S."/>
            <person name="Kuo A."/>
            <person name="Mondo S."/>
            <person name="Pangilinan J."/>
            <person name="Riley R."/>
            <person name="LaButti K."/>
            <person name="Andreopoulos B."/>
            <person name="Lipzen A."/>
            <person name="Chen C."/>
            <person name="Yan M."/>
            <person name="Daum C."/>
            <person name="Ng V."/>
            <person name="Clum A."/>
            <person name="Steindorff A."/>
            <person name="Ohm R.A."/>
            <person name="Martin F."/>
            <person name="Silar P."/>
            <person name="Natvig D.O."/>
            <person name="Lalanne C."/>
            <person name="Gautier V."/>
            <person name="Ament-Velasquez S.L."/>
            <person name="Kruys A."/>
            <person name="Hutchinson M.I."/>
            <person name="Powell A.J."/>
            <person name="Barry K."/>
            <person name="Miller A.N."/>
            <person name="Grigoriev I.V."/>
            <person name="Debuchy R."/>
            <person name="Gladieux P."/>
            <person name="Hiltunen Thoren M."/>
            <person name="Johannesson H."/>
        </authorList>
    </citation>
    <scope>NUCLEOTIDE SEQUENCE</scope>
    <source>
        <strain evidence="1">CBS 626.80</strain>
    </source>
</reference>
<proteinExistence type="predicted"/>
<evidence type="ECO:0000313" key="2">
    <source>
        <dbReference type="Proteomes" id="UP001303222"/>
    </source>
</evidence>
<feature type="non-terminal residue" evidence="1">
    <location>
        <position position="1"/>
    </location>
</feature>
<evidence type="ECO:0000313" key="1">
    <source>
        <dbReference type="EMBL" id="KAK3955940.1"/>
    </source>
</evidence>
<comment type="caution">
    <text evidence="1">The sequence shown here is derived from an EMBL/GenBank/DDBJ whole genome shotgun (WGS) entry which is preliminary data.</text>
</comment>
<dbReference type="SUPFAM" id="SSF48452">
    <property type="entry name" value="TPR-like"/>
    <property type="match status" value="1"/>
</dbReference>
<dbReference type="Pfam" id="PF13424">
    <property type="entry name" value="TPR_12"/>
    <property type="match status" value="1"/>
</dbReference>
<accession>A0AAN6SJH7</accession>
<protein>
    <submittedName>
        <fullName evidence="1">Tetratricopeptide repeat-domain-containing protein</fullName>
    </submittedName>
</protein>
<dbReference type="Gene3D" id="1.25.40.10">
    <property type="entry name" value="Tetratricopeptide repeat domain"/>
    <property type="match status" value="1"/>
</dbReference>
<sequence>LYSDQGRLKEAETMYQRALEGYEKALGPDHTSTLNTVNNLGLLYSDQGWLKEAETMYQRALSGYSAAITGKGEEGWV</sequence>
<reference evidence="1" key="2">
    <citation type="submission" date="2023-06" db="EMBL/GenBank/DDBJ databases">
        <authorList>
            <consortium name="Lawrence Berkeley National Laboratory"/>
            <person name="Mondo S.J."/>
            <person name="Hensen N."/>
            <person name="Bonometti L."/>
            <person name="Westerberg I."/>
            <person name="Brannstrom I.O."/>
            <person name="Guillou S."/>
            <person name="Cros-Aarteil S."/>
            <person name="Calhoun S."/>
            <person name="Haridas S."/>
            <person name="Kuo A."/>
            <person name="Pangilinan J."/>
            <person name="Riley R."/>
            <person name="Labutti K."/>
            <person name="Andreopoulos B."/>
            <person name="Lipzen A."/>
            <person name="Chen C."/>
            <person name="Yanf M."/>
            <person name="Daum C."/>
            <person name="Ng V."/>
            <person name="Clum A."/>
            <person name="Steindorff A."/>
            <person name="Ohm R."/>
            <person name="Martin F."/>
            <person name="Silar P."/>
            <person name="Natvig D."/>
            <person name="Lalanne C."/>
            <person name="Gautier V."/>
            <person name="Ament-Velasquez S.L."/>
            <person name="Kruys A."/>
            <person name="Hutchinson M.I."/>
            <person name="Powell A.J."/>
            <person name="Barry K."/>
            <person name="Miller A.N."/>
            <person name="Grigoriev I.V."/>
            <person name="Debuchy R."/>
            <person name="Gladieux P."/>
            <person name="Thoren M.H."/>
            <person name="Johannesson H."/>
        </authorList>
    </citation>
    <scope>NUCLEOTIDE SEQUENCE</scope>
    <source>
        <strain evidence="1">CBS 626.80</strain>
    </source>
</reference>
<gene>
    <name evidence="1" type="ORF">QBC32DRAFT_204170</name>
</gene>
<name>A0AAN6SJH7_9PEZI</name>
<dbReference type="PANTHER" id="PTHR46082:SF6">
    <property type="entry name" value="AAA+ ATPASE DOMAIN-CONTAINING PROTEIN-RELATED"/>
    <property type="match status" value="1"/>
</dbReference>
<dbReference type="AlphaFoldDB" id="A0AAN6SJH7"/>
<dbReference type="Proteomes" id="UP001303222">
    <property type="component" value="Unassembled WGS sequence"/>
</dbReference>